<reference evidence="5 6" key="1">
    <citation type="submission" date="2017-12" db="EMBL/GenBank/DDBJ databases">
        <title>Sequencing the genomes of 1000 Actinobacteria strains.</title>
        <authorList>
            <person name="Klenk H.-P."/>
        </authorList>
    </citation>
    <scope>NUCLEOTIDE SEQUENCE [LARGE SCALE GENOMIC DNA]</scope>
    <source>
        <strain evidence="5 6">DSM 44489</strain>
    </source>
</reference>
<evidence type="ECO:0000259" key="4">
    <source>
        <dbReference type="PROSITE" id="PS51898"/>
    </source>
</evidence>
<comment type="similarity">
    <text evidence="1">Belongs to the 'phage' integrase family.</text>
</comment>
<dbReference type="AlphaFoldDB" id="A0A2N3VHJ7"/>
<dbReference type="Gene3D" id="1.10.443.10">
    <property type="entry name" value="Intergrase catalytic core"/>
    <property type="match status" value="1"/>
</dbReference>
<dbReference type="Proteomes" id="UP000233766">
    <property type="component" value="Unassembled WGS sequence"/>
</dbReference>
<evidence type="ECO:0000256" key="1">
    <source>
        <dbReference type="ARBA" id="ARBA00008857"/>
    </source>
</evidence>
<dbReference type="RefSeq" id="WP_063816374.1">
    <property type="nucleotide sequence ID" value="NZ_PJMW01000002.1"/>
</dbReference>
<dbReference type="GO" id="GO:0015074">
    <property type="term" value="P:DNA integration"/>
    <property type="evidence" value="ECO:0007669"/>
    <property type="project" value="InterPro"/>
</dbReference>
<evidence type="ECO:0000313" key="6">
    <source>
        <dbReference type="Proteomes" id="UP000233766"/>
    </source>
</evidence>
<dbReference type="Pfam" id="PF26003">
    <property type="entry name" value="Integrase_N_phage"/>
    <property type="match status" value="1"/>
</dbReference>
<feature type="domain" description="Tyr recombinase" evidence="4">
    <location>
        <begin position="206"/>
        <end position="393"/>
    </location>
</feature>
<dbReference type="GO" id="GO:0003677">
    <property type="term" value="F:DNA binding"/>
    <property type="evidence" value="ECO:0007669"/>
    <property type="project" value="UniProtKB-KW"/>
</dbReference>
<comment type="caution">
    <text evidence="5">The sequence shown here is derived from an EMBL/GenBank/DDBJ whole genome shotgun (WGS) entry which is preliminary data.</text>
</comment>
<dbReference type="InterPro" id="IPR010998">
    <property type="entry name" value="Integrase_recombinase_N"/>
</dbReference>
<dbReference type="Gene3D" id="1.10.150.130">
    <property type="match status" value="1"/>
</dbReference>
<name>A0A2N3VHJ7_9NOCA</name>
<accession>A0A2N3VHJ7</accession>
<protein>
    <submittedName>
        <fullName evidence="5">Phage integrase family protein</fullName>
    </submittedName>
</protein>
<dbReference type="PANTHER" id="PTHR30349">
    <property type="entry name" value="PHAGE INTEGRASE-RELATED"/>
    <property type="match status" value="1"/>
</dbReference>
<dbReference type="InterPro" id="IPR002104">
    <property type="entry name" value="Integrase_catalytic"/>
</dbReference>
<dbReference type="InterPro" id="IPR011010">
    <property type="entry name" value="DNA_brk_join_enz"/>
</dbReference>
<dbReference type="PANTHER" id="PTHR30349:SF64">
    <property type="entry name" value="PROPHAGE INTEGRASE INTD-RELATED"/>
    <property type="match status" value="1"/>
</dbReference>
<keyword evidence="6" id="KW-1185">Reference proteome</keyword>
<dbReference type="InterPro" id="IPR050090">
    <property type="entry name" value="Tyrosine_recombinase_XerCD"/>
</dbReference>
<dbReference type="InterPro" id="IPR058717">
    <property type="entry name" value="Phage_L5_Integrase_N"/>
</dbReference>
<proteinExistence type="inferred from homology"/>
<keyword evidence="2" id="KW-0238">DNA-binding</keyword>
<dbReference type="CDD" id="cd00397">
    <property type="entry name" value="DNA_BRE_C"/>
    <property type="match status" value="1"/>
</dbReference>
<gene>
    <name evidence="5" type="ORF">ATK86_5542</name>
</gene>
<dbReference type="PROSITE" id="PS51898">
    <property type="entry name" value="TYR_RECOMBINASE"/>
    <property type="match status" value="1"/>
</dbReference>
<dbReference type="EMBL" id="PJMW01000002">
    <property type="protein sequence ID" value="PKV81092.1"/>
    <property type="molecule type" value="Genomic_DNA"/>
</dbReference>
<dbReference type="SUPFAM" id="SSF56349">
    <property type="entry name" value="DNA breaking-rejoining enzymes"/>
    <property type="match status" value="1"/>
</dbReference>
<dbReference type="InterPro" id="IPR013762">
    <property type="entry name" value="Integrase-like_cat_sf"/>
</dbReference>
<keyword evidence="3" id="KW-0233">DNA recombination</keyword>
<organism evidence="5 6">
    <name type="scientific">Nocardia fluminea</name>
    <dbReference type="NCBI Taxonomy" id="134984"/>
    <lineage>
        <taxon>Bacteria</taxon>
        <taxon>Bacillati</taxon>
        <taxon>Actinomycetota</taxon>
        <taxon>Actinomycetes</taxon>
        <taxon>Mycobacteriales</taxon>
        <taxon>Nocardiaceae</taxon>
        <taxon>Nocardia</taxon>
    </lineage>
</organism>
<dbReference type="GO" id="GO:0006310">
    <property type="term" value="P:DNA recombination"/>
    <property type="evidence" value="ECO:0007669"/>
    <property type="project" value="UniProtKB-KW"/>
</dbReference>
<sequence length="410" mass="45297">MPPKKSRSRATRHGFGRIRQLPSGRWHASYIGPDTGLHKAAHTFDIKSRAEGWLAAERTLIDLQTWEPPATRHQATDVPEPPTPVLFGAYAERIIATRVSRRGQPLSRRTADSYKSLLRLHLNPTFELTAVEDITLEMVRDWYSKVSRVRKRGRKSNPDQARTDVPTARARAYEVLRMVLNVAVEDGLIVKNPCRIKGATAVQPAHDPTVLSPAEIGNLAAAMPEKLSVSVLLAAWCGLRPSETFELRRRDFNADCSVMTVSFAATYREGKIEIGRPKSGSTGPVVIPSHIRPAVRTHLDRHVDSATTSLLFPDPETGKTMREWVYRRIFSAACVKIGRPDFRPGEQRHTGGTVAAQAGGTLAEIMERLRHKTPAAAMRYQKVGAGRAQALAENIAKLAKNDGAHSADQP</sequence>
<evidence type="ECO:0000313" key="5">
    <source>
        <dbReference type="EMBL" id="PKV81092.1"/>
    </source>
</evidence>
<evidence type="ECO:0000256" key="3">
    <source>
        <dbReference type="ARBA" id="ARBA00023172"/>
    </source>
</evidence>
<evidence type="ECO:0000256" key="2">
    <source>
        <dbReference type="ARBA" id="ARBA00023125"/>
    </source>
</evidence>
<dbReference type="Pfam" id="PF00589">
    <property type="entry name" value="Phage_integrase"/>
    <property type="match status" value="1"/>
</dbReference>